<dbReference type="EMBL" id="ABLK01000547">
    <property type="protein sequence ID" value="EDT37239.1"/>
    <property type="molecule type" value="Genomic_DNA"/>
</dbReference>
<name>B1TGR8_9BURK</name>
<dbReference type="InterPro" id="IPR043502">
    <property type="entry name" value="DNA/RNA_pol_sf"/>
</dbReference>
<dbReference type="SUPFAM" id="SSF56672">
    <property type="entry name" value="DNA/RNA polymerases"/>
    <property type="match status" value="1"/>
</dbReference>
<dbReference type="PATRIC" id="fig|396597.7.peg.296"/>
<feature type="domain" description="Reverse transcriptase" evidence="2">
    <location>
        <begin position="1"/>
        <end position="115"/>
    </location>
</feature>
<dbReference type="PANTHER" id="PTHR34047:SF8">
    <property type="entry name" value="PROTEIN YKFC"/>
    <property type="match status" value="1"/>
</dbReference>
<proteinExistence type="inferred from homology"/>
<gene>
    <name evidence="3" type="ORF">BamMEX5DRAFT_6984</name>
</gene>
<evidence type="ECO:0000256" key="1">
    <source>
        <dbReference type="ARBA" id="ARBA00034120"/>
    </source>
</evidence>
<comment type="similarity">
    <text evidence="1">Belongs to the bacterial reverse transcriptase family.</text>
</comment>
<dbReference type="InterPro" id="IPR013597">
    <property type="entry name" value="Mat_intron_G2"/>
</dbReference>
<evidence type="ECO:0000313" key="3">
    <source>
        <dbReference type="EMBL" id="EDT37239.1"/>
    </source>
</evidence>
<dbReference type="Pfam" id="PF08388">
    <property type="entry name" value="GIIM"/>
    <property type="match status" value="1"/>
</dbReference>
<reference evidence="3 4" key="1">
    <citation type="submission" date="2008-03" db="EMBL/GenBank/DDBJ databases">
        <title>Sequencing of the draft genome and assembly of Burkholderia ambifaria MEX-5.</title>
        <authorList>
            <consortium name="US DOE Joint Genome Institute (JGI-PGF)"/>
            <person name="Copeland A."/>
            <person name="Lucas S."/>
            <person name="Lapidus A."/>
            <person name="Glavina del Rio T."/>
            <person name="Dalin E."/>
            <person name="Tice H."/>
            <person name="Bruce D."/>
            <person name="Goodwin L."/>
            <person name="Pitluck S."/>
            <person name="Larimer F."/>
            <person name="Land M.L."/>
            <person name="Hauser L."/>
            <person name="Tiedje J."/>
            <person name="Richardson P."/>
        </authorList>
    </citation>
    <scope>NUCLEOTIDE SEQUENCE [LARGE SCALE GENOMIC DNA]</scope>
    <source>
        <strain evidence="3 4">MEX-5</strain>
    </source>
</reference>
<organism evidence="3 4">
    <name type="scientific">Burkholderia ambifaria MEX-5</name>
    <dbReference type="NCBI Taxonomy" id="396597"/>
    <lineage>
        <taxon>Bacteria</taxon>
        <taxon>Pseudomonadati</taxon>
        <taxon>Pseudomonadota</taxon>
        <taxon>Betaproteobacteria</taxon>
        <taxon>Burkholderiales</taxon>
        <taxon>Burkholderiaceae</taxon>
        <taxon>Burkholderia</taxon>
        <taxon>Burkholderia cepacia complex</taxon>
    </lineage>
</organism>
<dbReference type="PANTHER" id="PTHR34047">
    <property type="entry name" value="NUCLEAR INTRON MATURASE 1, MITOCHONDRIAL-RELATED"/>
    <property type="match status" value="1"/>
</dbReference>
<sequence>MKAGYKERGFLFPTEAGTPQGGIASPVLANMALDGLEEAVWSAARRITTARQKSKVNVIRYADDFIVTAASRELLEQCVKPTVEKFLAVRGLQLAPQKTFITHISEGFDFLGQNVRKYGNKLLIKPARKSVKALLDKVHDVLKKNMATTQAKVIMLLNPILRGWAMYHRHVVAAATFTKVDHWSRMLWNWAKRRHPRKNAGWVKARYFRRFGRRDWNFACPACGYKQMQWFVLFRAETLPILRHTKIRSNANPFDPAWTAYFQRRSRT</sequence>
<accession>B1TGR8</accession>
<dbReference type="Proteomes" id="UP000004814">
    <property type="component" value="Unassembled WGS sequence"/>
</dbReference>
<evidence type="ECO:0000259" key="2">
    <source>
        <dbReference type="PROSITE" id="PS50878"/>
    </source>
</evidence>
<dbReference type="Pfam" id="PF00078">
    <property type="entry name" value="RVT_1"/>
    <property type="match status" value="1"/>
</dbReference>
<dbReference type="InterPro" id="IPR000477">
    <property type="entry name" value="RT_dom"/>
</dbReference>
<comment type="caution">
    <text evidence="3">The sequence shown here is derived from an EMBL/GenBank/DDBJ whole genome shotgun (WGS) entry which is preliminary data.</text>
</comment>
<dbReference type="CDD" id="cd01651">
    <property type="entry name" value="RT_G2_intron"/>
    <property type="match status" value="1"/>
</dbReference>
<protein>
    <submittedName>
        <fullName evidence="3">Group II intron maturase-specific domain protein</fullName>
    </submittedName>
</protein>
<dbReference type="AlphaFoldDB" id="B1TGR8"/>
<dbReference type="PROSITE" id="PS50878">
    <property type="entry name" value="RT_POL"/>
    <property type="match status" value="1"/>
</dbReference>
<evidence type="ECO:0000313" key="4">
    <source>
        <dbReference type="Proteomes" id="UP000004814"/>
    </source>
</evidence>
<dbReference type="InterPro" id="IPR051083">
    <property type="entry name" value="GrpII_Intron_Splice-Mob/Def"/>
</dbReference>